<dbReference type="OrthoDB" id="3252135at2759"/>
<reference evidence="2" key="1">
    <citation type="submission" date="2020-05" db="EMBL/GenBank/DDBJ databases">
        <title>Mycena genomes resolve the evolution of fungal bioluminescence.</title>
        <authorList>
            <person name="Tsai I.J."/>
        </authorList>
    </citation>
    <scope>NUCLEOTIDE SEQUENCE</scope>
    <source>
        <strain evidence="2">CCC161011</strain>
    </source>
</reference>
<dbReference type="AlphaFoldDB" id="A0A8H6YF56"/>
<dbReference type="EMBL" id="JACAZI010000006">
    <property type="protein sequence ID" value="KAF7357854.1"/>
    <property type="molecule type" value="Genomic_DNA"/>
</dbReference>
<protein>
    <submittedName>
        <fullName evidence="2">DUF3844 domain-containing protein</fullName>
    </submittedName>
</protein>
<comment type="caution">
    <text evidence="2">The sequence shown here is derived from an EMBL/GenBank/DDBJ whole genome shotgun (WGS) entry which is preliminary data.</text>
</comment>
<feature type="region of interest" description="Disordered" evidence="1">
    <location>
        <begin position="1"/>
        <end position="60"/>
    </location>
</feature>
<accession>A0A8H6YF56</accession>
<organism evidence="2 3">
    <name type="scientific">Mycena venus</name>
    <dbReference type="NCBI Taxonomy" id="2733690"/>
    <lineage>
        <taxon>Eukaryota</taxon>
        <taxon>Fungi</taxon>
        <taxon>Dikarya</taxon>
        <taxon>Basidiomycota</taxon>
        <taxon>Agaricomycotina</taxon>
        <taxon>Agaricomycetes</taxon>
        <taxon>Agaricomycetidae</taxon>
        <taxon>Agaricales</taxon>
        <taxon>Marasmiineae</taxon>
        <taxon>Mycenaceae</taxon>
        <taxon>Mycena</taxon>
    </lineage>
</organism>
<feature type="compositionally biased region" description="Low complexity" evidence="1">
    <location>
        <begin position="1"/>
        <end position="19"/>
    </location>
</feature>
<dbReference type="Proteomes" id="UP000620124">
    <property type="component" value="Unassembled WGS sequence"/>
</dbReference>
<gene>
    <name evidence="2" type="ORF">MVEN_00831600</name>
</gene>
<keyword evidence="3" id="KW-1185">Reference proteome</keyword>
<name>A0A8H6YF56_9AGAR</name>
<evidence type="ECO:0000256" key="1">
    <source>
        <dbReference type="SAM" id="MobiDB-lite"/>
    </source>
</evidence>
<sequence length="357" mass="39412">MALPPYSTSASAPTYSTSPGPDEHILQRAPLPGAHSRRPTGTSHEARRLDRMQPSNGYSRSDVVDEACSLYAKDSPHMQSCPAALLFSRRFPSKFKNNGRHYSLPPSCDVTFSDGSFLRCTYTVTFDVVARLHRSAPFIAREKSLSIGLEYRQRTRPSRPRIPEPSLFSTIKMCPEEWLQLPIALACGPDSTRAPDVHCDLFVPSVGVFGISEVVPFHLQLSGSTHSLRDLFLPPSNSVRGTPIPNSILRVYLLRQIVVDSIGQKKNTILGECPLRPLPPGIFGSRPSASDDALNWEGEIQLQDIDIPSFCIGTLRVMYLLAVELSPPETSSTKRAHYGYPIKVTTGTWADSAEQHL</sequence>
<proteinExistence type="predicted"/>
<evidence type="ECO:0000313" key="3">
    <source>
        <dbReference type="Proteomes" id="UP000620124"/>
    </source>
</evidence>
<evidence type="ECO:0000313" key="2">
    <source>
        <dbReference type="EMBL" id="KAF7357854.1"/>
    </source>
</evidence>